<feature type="compositionally biased region" description="Acidic residues" evidence="5">
    <location>
        <begin position="256"/>
        <end position="266"/>
    </location>
</feature>
<dbReference type="InterPro" id="IPR039273">
    <property type="entry name" value="TEPSIN"/>
</dbReference>
<evidence type="ECO:0000313" key="7">
    <source>
        <dbReference type="Proteomes" id="UP000085678"/>
    </source>
</evidence>
<dbReference type="KEGG" id="lak:106158918"/>
<evidence type="ECO:0000256" key="5">
    <source>
        <dbReference type="SAM" id="MobiDB-lite"/>
    </source>
</evidence>
<name>A0A1S3HZI0_LINAN</name>
<evidence type="ECO:0000259" key="6">
    <source>
        <dbReference type="PROSITE" id="PS50942"/>
    </source>
</evidence>
<dbReference type="PROSITE" id="PS50942">
    <property type="entry name" value="ENTH"/>
    <property type="match status" value="1"/>
</dbReference>
<dbReference type="CDD" id="cd03572">
    <property type="entry name" value="ENTH_like_Tepsin"/>
    <property type="match status" value="1"/>
</dbReference>
<evidence type="ECO:0000256" key="4">
    <source>
        <dbReference type="ARBA" id="ARBA00023329"/>
    </source>
</evidence>
<keyword evidence="3" id="KW-0333">Golgi apparatus</keyword>
<comment type="subcellular location">
    <subcellularLocation>
        <location evidence="1">Cytoplasmic vesicle</location>
    </subcellularLocation>
    <subcellularLocation>
        <location evidence="2">Golgi apparatus</location>
        <location evidence="2">trans-Golgi network</location>
    </subcellularLocation>
</comment>
<dbReference type="InterPro" id="IPR035802">
    <property type="entry name" value="ENTH/VHS_tepsin"/>
</dbReference>
<keyword evidence="7" id="KW-1185">Reference proteome</keyword>
<dbReference type="Pfam" id="PF01417">
    <property type="entry name" value="ENTH"/>
    <property type="match status" value="1"/>
</dbReference>
<dbReference type="GO" id="GO:0031410">
    <property type="term" value="C:cytoplasmic vesicle"/>
    <property type="evidence" value="ECO:0007669"/>
    <property type="project" value="UniProtKB-SubCell"/>
</dbReference>
<evidence type="ECO:0000256" key="1">
    <source>
        <dbReference type="ARBA" id="ARBA00004541"/>
    </source>
</evidence>
<dbReference type="RefSeq" id="XP_013390499.1">
    <property type="nucleotide sequence ID" value="XM_013535045.1"/>
</dbReference>
<feature type="domain" description="ENTH" evidence="6">
    <location>
        <begin position="12"/>
        <end position="145"/>
    </location>
</feature>
<dbReference type="AlphaFoldDB" id="A0A1S3HZI0"/>
<feature type="region of interest" description="Disordered" evidence="5">
    <location>
        <begin position="483"/>
        <end position="524"/>
    </location>
</feature>
<organism evidence="7 8">
    <name type="scientific">Lingula anatina</name>
    <name type="common">Brachiopod</name>
    <name type="synonym">Lingula unguis</name>
    <dbReference type="NCBI Taxonomy" id="7574"/>
    <lineage>
        <taxon>Eukaryota</taxon>
        <taxon>Metazoa</taxon>
        <taxon>Spiralia</taxon>
        <taxon>Lophotrochozoa</taxon>
        <taxon>Brachiopoda</taxon>
        <taxon>Linguliformea</taxon>
        <taxon>Lingulata</taxon>
        <taxon>Lingulida</taxon>
        <taxon>Linguloidea</taxon>
        <taxon>Lingulidae</taxon>
        <taxon>Lingula</taxon>
    </lineage>
</organism>
<reference evidence="8" key="1">
    <citation type="submission" date="2025-08" db="UniProtKB">
        <authorList>
            <consortium name="RefSeq"/>
        </authorList>
    </citation>
    <scope>IDENTIFICATION</scope>
    <source>
        <tissue evidence="8">Gonads</tissue>
    </source>
</reference>
<feature type="compositionally biased region" description="Polar residues" evidence="5">
    <location>
        <begin position="493"/>
        <end position="502"/>
    </location>
</feature>
<proteinExistence type="predicted"/>
<dbReference type="Gene3D" id="1.25.40.90">
    <property type="match status" value="1"/>
</dbReference>
<dbReference type="OrthoDB" id="118154at2759"/>
<dbReference type="InParanoid" id="A0A1S3HZI0"/>
<dbReference type="SUPFAM" id="SSF48464">
    <property type="entry name" value="ENTH/VHS domain"/>
    <property type="match status" value="1"/>
</dbReference>
<dbReference type="PANTHER" id="PTHR21514">
    <property type="entry name" value="AP-4 COMPLEX ACCESSORY SUBUNIT TEPSIN"/>
    <property type="match status" value="1"/>
</dbReference>
<feature type="region of interest" description="Disordered" evidence="5">
    <location>
        <begin position="222"/>
        <end position="297"/>
    </location>
</feature>
<gene>
    <name evidence="8" type="primary">LOC106158918</name>
</gene>
<evidence type="ECO:0000256" key="3">
    <source>
        <dbReference type="ARBA" id="ARBA00023034"/>
    </source>
</evidence>
<evidence type="ECO:0000256" key="2">
    <source>
        <dbReference type="ARBA" id="ARBA00004601"/>
    </source>
</evidence>
<keyword evidence="4" id="KW-0968">Cytoplasmic vesicle</keyword>
<protein>
    <submittedName>
        <fullName evidence="8">AP-4 complex accessory subunit tepsin-like</fullName>
    </submittedName>
</protein>
<sequence>MVEEGNQISSFLDKISFLKEYPLLEKATGDNEQPTAGYMFKEINNISYESGSHCQSLLSYLVDKLDSKSYHVKLKVIKIMRYLVDNGHHEFVEGLRKKSRGIKEAESFGGPPDPLHGNTPYETVRKAAKELSQQLYNETGMQHRTTPPEGRIEAVGISGSTSSGLEGFGNSPNKTTKSLGSTVVSGLRSLADSLSDHSETTARTKAADFKRPFDQYTRVRLQEAMSPGKNQENSITDTHRGTQKARVKGRPGGGWADDEEEEEEEVVSSGSGSQLGTSSSWNLHDRSTGHSAGSNELSDRMNSLAVSDDWSSEVQAVNQFTSKSAKLLPSRREIQEFLKRCQILNCEKITDLLNDALTSTNDVMLMRCLLLLEAMMRSDLFTVDQLTLVFSKNLIMLFQHKEGAVQAKARKIIRQMEKLSKHAEVFSVIPATSTTNAIPMSSSSTNTMNKSSTGTSIDGLTQSSDTSLVAPFYVSTDTLLTNNSGEEVDSGLDNGSETNTDSFADLLDNVPPLLETEGERFEDS</sequence>
<dbReference type="GeneID" id="106158918"/>
<accession>A0A1S3HZI0</accession>
<dbReference type="STRING" id="7574.A0A1S3HZI0"/>
<dbReference type="GO" id="GO:0032588">
    <property type="term" value="C:trans-Golgi network membrane"/>
    <property type="evidence" value="ECO:0007669"/>
    <property type="project" value="TreeGrafter"/>
</dbReference>
<evidence type="ECO:0000313" key="8">
    <source>
        <dbReference type="RefSeq" id="XP_013390499.1"/>
    </source>
</evidence>
<dbReference type="Pfam" id="PF25827">
    <property type="entry name" value="TVHS-like"/>
    <property type="match status" value="1"/>
</dbReference>
<feature type="compositionally biased region" description="Low complexity" evidence="5">
    <location>
        <begin position="267"/>
        <end position="280"/>
    </location>
</feature>
<dbReference type="InterPro" id="IPR058028">
    <property type="entry name" value="Tepsin_VHS/ENTH-like"/>
</dbReference>
<dbReference type="PANTHER" id="PTHR21514:SF0">
    <property type="entry name" value="AP-4 COMPLEX ACCESSORY SUBUNIT TEPSIN"/>
    <property type="match status" value="1"/>
</dbReference>
<dbReference type="Proteomes" id="UP000085678">
    <property type="component" value="Unplaced"/>
</dbReference>
<dbReference type="InterPro" id="IPR008942">
    <property type="entry name" value="ENTH_VHS"/>
</dbReference>
<dbReference type="InterPro" id="IPR013809">
    <property type="entry name" value="ENTH"/>
</dbReference>